<comment type="caution">
    <text evidence="2">The sequence shown here is derived from an EMBL/GenBank/DDBJ whole genome shotgun (WGS) entry which is preliminary data.</text>
</comment>
<dbReference type="AlphaFoldDB" id="A0A9P3GPZ5"/>
<sequence>MDGAGLAGGTLSSVSGEGPRLVHRSAASETRPTPRTEKATWDLGSSAPHPPRTANGLYLPCPCNLDDLSTHYIRVAHQLQHSWTNTSSSTLSQ</sequence>
<organism evidence="2 3">
    <name type="scientific">Phanerochaete sordida</name>
    <dbReference type="NCBI Taxonomy" id="48140"/>
    <lineage>
        <taxon>Eukaryota</taxon>
        <taxon>Fungi</taxon>
        <taxon>Dikarya</taxon>
        <taxon>Basidiomycota</taxon>
        <taxon>Agaricomycotina</taxon>
        <taxon>Agaricomycetes</taxon>
        <taxon>Polyporales</taxon>
        <taxon>Phanerochaetaceae</taxon>
        <taxon>Phanerochaete</taxon>
    </lineage>
</organism>
<dbReference type="EMBL" id="BPQB01000114">
    <property type="protein sequence ID" value="GJE99602.1"/>
    <property type="molecule type" value="Genomic_DNA"/>
</dbReference>
<gene>
    <name evidence="2" type="ORF">PsYK624_158700</name>
</gene>
<dbReference type="Proteomes" id="UP000703269">
    <property type="component" value="Unassembled WGS sequence"/>
</dbReference>
<name>A0A9P3GPZ5_9APHY</name>
<proteinExistence type="predicted"/>
<keyword evidence="3" id="KW-1185">Reference proteome</keyword>
<accession>A0A9P3GPZ5</accession>
<evidence type="ECO:0000313" key="3">
    <source>
        <dbReference type="Proteomes" id="UP000703269"/>
    </source>
</evidence>
<evidence type="ECO:0000256" key="1">
    <source>
        <dbReference type="SAM" id="MobiDB-lite"/>
    </source>
</evidence>
<evidence type="ECO:0000313" key="2">
    <source>
        <dbReference type="EMBL" id="GJE99602.1"/>
    </source>
</evidence>
<protein>
    <submittedName>
        <fullName evidence="2">Uncharacterized protein</fullName>
    </submittedName>
</protein>
<feature type="region of interest" description="Disordered" evidence="1">
    <location>
        <begin position="1"/>
        <end position="54"/>
    </location>
</feature>
<reference evidence="2 3" key="1">
    <citation type="submission" date="2021-08" db="EMBL/GenBank/DDBJ databases">
        <title>Draft Genome Sequence of Phanerochaete sordida strain YK-624.</title>
        <authorList>
            <person name="Mori T."/>
            <person name="Dohra H."/>
            <person name="Suzuki T."/>
            <person name="Kawagishi H."/>
            <person name="Hirai H."/>
        </authorList>
    </citation>
    <scope>NUCLEOTIDE SEQUENCE [LARGE SCALE GENOMIC DNA]</scope>
    <source>
        <strain evidence="2 3">YK-624</strain>
    </source>
</reference>